<proteinExistence type="predicted"/>
<evidence type="ECO:0000256" key="1">
    <source>
        <dbReference type="SAM" id="Coils"/>
    </source>
</evidence>
<reference evidence="2" key="1">
    <citation type="journal article" date="2015" name="Nature">
        <title>Complex archaea that bridge the gap between prokaryotes and eukaryotes.</title>
        <authorList>
            <person name="Spang A."/>
            <person name="Saw J.H."/>
            <person name="Jorgensen S.L."/>
            <person name="Zaremba-Niedzwiedzka K."/>
            <person name="Martijn J."/>
            <person name="Lind A.E."/>
            <person name="van Eijk R."/>
            <person name="Schleper C."/>
            <person name="Guy L."/>
            <person name="Ettema T.J."/>
        </authorList>
    </citation>
    <scope>NUCLEOTIDE SEQUENCE</scope>
</reference>
<evidence type="ECO:0000313" key="2">
    <source>
        <dbReference type="EMBL" id="KKM74176.1"/>
    </source>
</evidence>
<dbReference type="AlphaFoldDB" id="A0A0F9KHF2"/>
<name>A0A0F9KHF2_9ZZZZ</name>
<accession>A0A0F9KHF2</accession>
<feature type="coiled-coil region" evidence="1">
    <location>
        <begin position="8"/>
        <end position="42"/>
    </location>
</feature>
<keyword evidence="1" id="KW-0175">Coiled coil</keyword>
<sequence>MIDEHSREDELIIQIIGLKGKIEKLQEEKKKYIEEFQSDFEEVVRYFKLDGHLIATKRRKWEEKKVE</sequence>
<gene>
    <name evidence="2" type="ORF">LCGC14_1402920</name>
</gene>
<dbReference type="EMBL" id="LAZR01009182">
    <property type="protein sequence ID" value="KKM74176.1"/>
    <property type="molecule type" value="Genomic_DNA"/>
</dbReference>
<comment type="caution">
    <text evidence="2">The sequence shown here is derived from an EMBL/GenBank/DDBJ whole genome shotgun (WGS) entry which is preliminary data.</text>
</comment>
<organism evidence="2">
    <name type="scientific">marine sediment metagenome</name>
    <dbReference type="NCBI Taxonomy" id="412755"/>
    <lineage>
        <taxon>unclassified sequences</taxon>
        <taxon>metagenomes</taxon>
        <taxon>ecological metagenomes</taxon>
    </lineage>
</organism>
<protein>
    <submittedName>
        <fullName evidence="2">Uncharacterized protein</fullName>
    </submittedName>
</protein>